<keyword evidence="1" id="KW-0560">Oxidoreductase</keyword>
<dbReference type="RefSeq" id="WP_169623410.1">
    <property type="nucleotide sequence ID" value="NZ_JABBNT010000001.1"/>
</dbReference>
<proteinExistence type="predicted"/>
<reference evidence="3 4" key="1">
    <citation type="submission" date="2020-04" db="EMBL/GenBank/DDBJ databases">
        <title>Rhodospirillaceae bacterium KN72 isolated from deep sea.</title>
        <authorList>
            <person name="Zhang D.-C."/>
        </authorList>
    </citation>
    <scope>NUCLEOTIDE SEQUENCE [LARGE SCALE GENOMIC DNA]</scope>
    <source>
        <strain evidence="3 4">KN72</strain>
    </source>
</reference>
<dbReference type="PANTHER" id="PTHR13847">
    <property type="entry name" value="SARCOSINE DEHYDROGENASE-RELATED"/>
    <property type="match status" value="1"/>
</dbReference>
<dbReference type="EMBL" id="JABBNT010000001">
    <property type="protein sequence ID" value="NMM43108.1"/>
    <property type="molecule type" value="Genomic_DNA"/>
</dbReference>
<evidence type="ECO:0000313" key="3">
    <source>
        <dbReference type="EMBL" id="NMM43108.1"/>
    </source>
</evidence>
<dbReference type="PANTHER" id="PTHR13847:SF281">
    <property type="entry name" value="FAD DEPENDENT OXIDOREDUCTASE DOMAIN-CONTAINING PROTEIN"/>
    <property type="match status" value="1"/>
</dbReference>
<dbReference type="GO" id="GO:0005737">
    <property type="term" value="C:cytoplasm"/>
    <property type="evidence" value="ECO:0007669"/>
    <property type="project" value="TreeGrafter"/>
</dbReference>
<dbReference type="Gene3D" id="3.50.50.60">
    <property type="entry name" value="FAD/NAD(P)-binding domain"/>
    <property type="match status" value="1"/>
</dbReference>
<sequence length="428" mass="45642">MTATETATRNLYPEDAGQTTDYPALDGHCRASIAIIGGGFTGLSTALHLAEAGERPILLDSEGPGWGASGRNGGQLNPGLKYDPDILEAMFGQEAGAALVDFAYGVTDFTAGLVKRHGIECDLRQNGTIRAATLPKHAKTVERTAAQCIRRGMPVRILSPDELQNATGTDRYCSAMWDARGGDLNPYKFALGLASAAAQAGARIHGATPVLSLDRVAGDWVLRTPHGTVRAQRVLLATNGYTGALFPGLERSVVPVFSAIAATAPLPDALAARIMATRAVLYEAGLITVYYRVDAHNRLLIGGRGPMRPLDTAAVLGNLTGYAQTLWPDLAGIEWTHGWNGRIAMTKDHLPHIHDLAPGLTACLGYNGRGVALSAALGERLADYLRTDDAGVLPFPTTPVQPFPFQRFWPLGAWFAIQSGRIRDRFGI</sequence>
<dbReference type="AlphaFoldDB" id="A0A7Y0DWX3"/>
<dbReference type="Proteomes" id="UP000539372">
    <property type="component" value="Unassembled WGS sequence"/>
</dbReference>
<gene>
    <name evidence="3" type="ORF">HH303_01370</name>
</gene>
<keyword evidence="4" id="KW-1185">Reference proteome</keyword>
<dbReference type="Gene3D" id="3.30.9.10">
    <property type="entry name" value="D-Amino Acid Oxidase, subunit A, domain 2"/>
    <property type="match status" value="1"/>
</dbReference>
<dbReference type="InterPro" id="IPR006076">
    <property type="entry name" value="FAD-dep_OxRdtase"/>
</dbReference>
<dbReference type="InterPro" id="IPR036188">
    <property type="entry name" value="FAD/NAD-bd_sf"/>
</dbReference>
<dbReference type="GO" id="GO:0016491">
    <property type="term" value="F:oxidoreductase activity"/>
    <property type="evidence" value="ECO:0007669"/>
    <property type="project" value="UniProtKB-KW"/>
</dbReference>
<protein>
    <submittedName>
        <fullName evidence="3">FAD-binding oxidoreductase</fullName>
    </submittedName>
</protein>
<comment type="caution">
    <text evidence="3">The sequence shown here is derived from an EMBL/GenBank/DDBJ whole genome shotgun (WGS) entry which is preliminary data.</text>
</comment>
<dbReference type="Pfam" id="PF01266">
    <property type="entry name" value="DAO"/>
    <property type="match status" value="1"/>
</dbReference>
<evidence type="ECO:0000259" key="2">
    <source>
        <dbReference type="Pfam" id="PF01266"/>
    </source>
</evidence>
<dbReference type="SUPFAM" id="SSF51905">
    <property type="entry name" value="FAD/NAD(P)-binding domain"/>
    <property type="match status" value="1"/>
</dbReference>
<name>A0A7Y0DWX3_9PROT</name>
<organism evidence="3 4">
    <name type="scientific">Pacificispira spongiicola</name>
    <dbReference type="NCBI Taxonomy" id="2729598"/>
    <lineage>
        <taxon>Bacteria</taxon>
        <taxon>Pseudomonadati</taxon>
        <taxon>Pseudomonadota</taxon>
        <taxon>Alphaproteobacteria</taxon>
        <taxon>Rhodospirillales</taxon>
        <taxon>Rhodospirillaceae</taxon>
        <taxon>Pacificispira</taxon>
    </lineage>
</organism>
<evidence type="ECO:0000256" key="1">
    <source>
        <dbReference type="ARBA" id="ARBA00023002"/>
    </source>
</evidence>
<evidence type="ECO:0000313" key="4">
    <source>
        <dbReference type="Proteomes" id="UP000539372"/>
    </source>
</evidence>
<accession>A0A7Y0DWX3</accession>
<feature type="domain" description="FAD dependent oxidoreductase" evidence="2">
    <location>
        <begin position="33"/>
        <end position="383"/>
    </location>
</feature>